<proteinExistence type="predicted"/>
<accession>A0AAN8CV42</accession>
<reference evidence="2 3" key="1">
    <citation type="journal article" date="2023" name="Mol. Biol. Evol.">
        <title>Genomics of Secondarily Temperate Adaptation in the Only Non-Antarctic Icefish.</title>
        <authorList>
            <person name="Rivera-Colon A.G."/>
            <person name="Rayamajhi N."/>
            <person name="Minhas B.F."/>
            <person name="Madrigal G."/>
            <person name="Bilyk K.T."/>
            <person name="Yoon V."/>
            <person name="Hune M."/>
            <person name="Gregory S."/>
            <person name="Cheng C.H.C."/>
            <person name="Catchen J.M."/>
        </authorList>
    </citation>
    <scope>NUCLEOTIDE SEQUENCE [LARGE SCALE GENOMIC DNA]</scope>
    <source>
        <tissue evidence="2">White muscle</tissue>
    </source>
</reference>
<dbReference type="EMBL" id="JAURVH010001529">
    <property type="protein sequence ID" value="KAK5908985.1"/>
    <property type="molecule type" value="Genomic_DNA"/>
</dbReference>
<dbReference type="AlphaFoldDB" id="A0AAN8CV42"/>
<feature type="region of interest" description="Disordered" evidence="1">
    <location>
        <begin position="1"/>
        <end position="70"/>
    </location>
</feature>
<protein>
    <submittedName>
        <fullName evidence="2">Uncharacterized protein</fullName>
    </submittedName>
</protein>
<keyword evidence="3" id="KW-1185">Reference proteome</keyword>
<organism evidence="2 3">
    <name type="scientific">Champsocephalus gunnari</name>
    <name type="common">Mackerel icefish</name>
    <dbReference type="NCBI Taxonomy" id="52237"/>
    <lineage>
        <taxon>Eukaryota</taxon>
        <taxon>Metazoa</taxon>
        <taxon>Chordata</taxon>
        <taxon>Craniata</taxon>
        <taxon>Vertebrata</taxon>
        <taxon>Euteleostomi</taxon>
        <taxon>Actinopterygii</taxon>
        <taxon>Neopterygii</taxon>
        <taxon>Teleostei</taxon>
        <taxon>Neoteleostei</taxon>
        <taxon>Acanthomorphata</taxon>
        <taxon>Eupercaria</taxon>
        <taxon>Perciformes</taxon>
        <taxon>Notothenioidei</taxon>
        <taxon>Channichthyidae</taxon>
        <taxon>Champsocephalus</taxon>
    </lineage>
</organism>
<evidence type="ECO:0000313" key="2">
    <source>
        <dbReference type="EMBL" id="KAK5908985.1"/>
    </source>
</evidence>
<dbReference type="Proteomes" id="UP001331515">
    <property type="component" value="Unassembled WGS sequence"/>
</dbReference>
<evidence type="ECO:0000256" key="1">
    <source>
        <dbReference type="SAM" id="MobiDB-lite"/>
    </source>
</evidence>
<gene>
    <name evidence="2" type="ORF">CgunFtcFv8_016997</name>
</gene>
<sequence length="114" mass="12646">MENRQSHASHATRTRLPALIPEERSSSASSAKLNHAAASPVLDPRHYRGSSPTKTSPALHHYQPPPYTGDHTSIPALYDDLFAGSLMHSPELSRRLPCSPNPETVRWCPPRELF</sequence>
<name>A0AAN8CV42_CHAGU</name>
<comment type="caution">
    <text evidence="2">The sequence shown here is derived from an EMBL/GenBank/DDBJ whole genome shotgun (WGS) entry which is preliminary data.</text>
</comment>
<feature type="compositionally biased region" description="Polar residues" evidence="1">
    <location>
        <begin position="1"/>
        <end position="11"/>
    </location>
</feature>
<evidence type="ECO:0000313" key="3">
    <source>
        <dbReference type="Proteomes" id="UP001331515"/>
    </source>
</evidence>